<dbReference type="PROSITE" id="PS51257">
    <property type="entry name" value="PROKAR_LIPOPROTEIN"/>
    <property type="match status" value="1"/>
</dbReference>
<feature type="region of interest" description="Disordered" evidence="1">
    <location>
        <begin position="191"/>
        <end position="216"/>
    </location>
</feature>
<dbReference type="RefSeq" id="WP_017262787.1">
    <property type="nucleotide sequence ID" value="NZ_AUAW01000006.1"/>
</dbReference>
<keyword evidence="2" id="KW-0732">Signal</keyword>
<feature type="compositionally biased region" description="Basic and acidic residues" evidence="1">
    <location>
        <begin position="43"/>
        <end position="66"/>
    </location>
</feature>
<sequence length="216" mass="22573">MKRFVILGVTILSTLFLTACGGHNVKSSSDSSSSHVSKVSRQTKKDRQQSRDKSKFESVSESKDSSNKTAASSQSANESQSKAESSSMASAQLSSQVSGSSATASQSAASSSNISKQSPTSNGGLQQAVGQSTPGISMDENTLTSFLNKYGESPAAYKIDHGMSVQQALNSTPDNMLSSGEIQDKVAIQQGYLNPDGTPTGKQVPVQNDTNSDYGQ</sequence>
<organism evidence="3 4">
    <name type="scientific">Furfurilactobacillus rossiae DSM 15814</name>
    <dbReference type="NCBI Taxonomy" id="1114972"/>
    <lineage>
        <taxon>Bacteria</taxon>
        <taxon>Bacillati</taxon>
        <taxon>Bacillota</taxon>
        <taxon>Bacilli</taxon>
        <taxon>Lactobacillales</taxon>
        <taxon>Lactobacillaceae</taxon>
        <taxon>Furfurilactobacillus</taxon>
    </lineage>
</organism>
<evidence type="ECO:0000256" key="1">
    <source>
        <dbReference type="SAM" id="MobiDB-lite"/>
    </source>
</evidence>
<evidence type="ECO:0000313" key="3">
    <source>
        <dbReference type="EMBL" id="KRL53155.1"/>
    </source>
</evidence>
<feature type="region of interest" description="Disordered" evidence="1">
    <location>
        <begin position="24"/>
        <end position="137"/>
    </location>
</feature>
<feature type="compositionally biased region" description="Low complexity" evidence="1">
    <location>
        <begin position="70"/>
        <end position="118"/>
    </location>
</feature>
<dbReference type="eggNOG" id="COG1388">
    <property type="taxonomic scope" value="Bacteria"/>
</dbReference>
<protein>
    <recommendedName>
        <fullName evidence="5">Lipoprotein</fullName>
    </recommendedName>
</protein>
<evidence type="ECO:0000313" key="4">
    <source>
        <dbReference type="Proteomes" id="UP000051999"/>
    </source>
</evidence>
<feature type="chain" id="PRO_5038696865" description="Lipoprotein" evidence="2">
    <location>
        <begin position="20"/>
        <end position="216"/>
    </location>
</feature>
<evidence type="ECO:0008006" key="5">
    <source>
        <dbReference type="Google" id="ProtNLM"/>
    </source>
</evidence>
<reference evidence="3 4" key="1">
    <citation type="journal article" date="2015" name="Genome Announc.">
        <title>Expanding the biotechnology potential of lactobacilli through comparative genomics of 213 strains and associated genera.</title>
        <authorList>
            <person name="Sun Z."/>
            <person name="Harris H.M."/>
            <person name="McCann A."/>
            <person name="Guo C."/>
            <person name="Argimon S."/>
            <person name="Zhang W."/>
            <person name="Yang X."/>
            <person name="Jeffery I.B."/>
            <person name="Cooney J.C."/>
            <person name="Kagawa T.F."/>
            <person name="Liu W."/>
            <person name="Song Y."/>
            <person name="Salvetti E."/>
            <person name="Wrobel A."/>
            <person name="Rasinkangas P."/>
            <person name="Parkhill J."/>
            <person name="Rea M.C."/>
            <person name="O'Sullivan O."/>
            <person name="Ritari J."/>
            <person name="Douillard F.P."/>
            <person name="Paul Ross R."/>
            <person name="Yang R."/>
            <person name="Briner A.E."/>
            <person name="Felis G.E."/>
            <person name="de Vos W.M."/>
            <person name="Barrangou R."/>
            <person name="Klaenhammer T.R."/>
            <person name="Caufield P.W."/>
            <person name="Cui Y."/>
            <person name="Zhang H."/>
            <person name="O'Toole P.W."/>
        </authorList>
    </citation>
    <scope>NUCLEOTIDE SEQUENCE [LARGE SCALE GENOMIC DNA]</scope>
    <source>
        <strain evidence="3 4">DSM 15814</strain>
    </source>
</reference>
<dbReference type="STRING" id="1114972.FD35_GL001397"/>
<keyword evidence="4" id="KW-1185">Reference proteome</keyword>
<feature type="compositionally biased region" description="Polar residues" evidence="1">
    <location>
        <begin position="119"/>
        <end position="137"/>
    </location>
</feature>
<dbReference type="PATRIC" id="fig|1114972.6.peg.1417"/>
<comment type="caution">
    <text evidence="3">The sequence shown here is derived from an EMBL/GenBank/DDBJ whole genome shotgun (WGS) entry which is preliminary data.</text>
</comment>
<name>A0A0R1RHM2_9LACO</name>
<feature type="compositionally biased region" description="Polar residues" evidence="1">
    <location>
        <begin position="205"/>
        <end position="216"/>
    </location>
</feature>
<gene>
    <name evidence="3" type="ORF">FD35_GL001397</name>
</gene>
<dbReference type="EMBL" id="AZFF01000023">
    <property type="protein sequence ID" value="KRL53155.1"/>
    <property type="molecule type" value="Genomic_DNA"/>
</dbReference>
<dbReference type="OrthoDB" id="2149848at2"/>
<accession>A0A0R1RHM2</accession>
<feature type="compositionally biased region" description="Low complexity" evidence="1">
    <location>
        <begin position="25"/>
        <end position="40"/>
    </location>
</feature>
<evidence type="ECO:0000256" key="2">
    <source>
        <dbReference type="SAM" id="SignalP"/>
    </source>
</evidence>
<dbReference type="Proteomes" id="UP000051999">
    <property type="component" value="Unassembled WGS sequence"/>
</dbReference>
<dbReference type="AlphaFoldDB" id="A0A0R1RHM2"/>
<proteinExistence type="predicted"/>
<feature type="signal peptide" evidence="2">
    <location>
        <begin position="1"/>
        <end position="19"/>
    </location>
</feature>